<evidence type="ECO:0000313" key="5">
    <source>
        <dbReference type="EMBL" id="OGG06659.1"/>
    </source>
</evidence>
<dbReference type="SUPFAM" id="SSF51261">
    <property type="entry name" value="Duplicated hybrid motif"/>
    <property type="match status" value="1"/>
</dbReference>
<dbReference type="CDD" id="cd12797">
    <property type="entry name" value="M23_peptidase"/>
    <property type="match status" value="1"/>
</dbReference>
<dbReference type="AlphaFoldDB" id="A0A1F5Z2H3"/>
<dbReference type="Pfam" id="PF24568">
    <property type="entry name" value="CC_PcsB"/>
    <property type="match status" value="1"/>
</dbReference>
<name>A0A1F5Z2H3_9BACT</name>
<evidence type="ECO:0000256" key="2">
    <source>
        <dbReference type="SAM" id="Coils"/>
    </source>
</evidence>
<feature type="coiled-coil region" evidence="2">
    <location>
        <begin position="33"/>
        <end position="109"/>
    </location>
</feature>
<protein>
    <submittedName>
        <fullName evidence="5">Uncharacterized protein</fullName>
    </submittedName>
</protein>
<comment type="caution">
    <text evidence="5">The sequence shown here is derived from an EMBL/GenBank/DDBJ whole genome shotgun (WGS) entry which is preliminary data.</text>
</comment>
<accession>A0A1F5Z2H3</accession>
<dbReference type="InterPro" id="IPR057309">
    <property type="entry name" value="PcsB_CC"/>
</dbReference>
<sequence>MKIVRRLNPILLFLLFAAVIYPWRDCPAQRDKIRQAEREIKTSKSKLEEIEEEIRTKDERAKGLAKQEHGLAVQIQDIERRIDKSRQTLKSLNSEIEEISAEINYINHQLAVLAQKLKGKKAILYRRIREIYKRGRLHEVAVLIGSHSFTDLLKRIKYLTLIAGQDKRLVREVGGLQQTYGEYRRASERKLALRVTRKEELEREQQSLQSSETQHQKLLKSVKTQRAEVLKALEERKADRERMRSIIAELERRRLEAQEKAKREGRILPPETAYLDGRMGKLKWPVAGGRMIRGFGPYEDSMTRTRVINNGIDIKAELGSEVHSVAGGTVEIADWYRTYGKMVMLYHGSGMYTIYGHLGEVFVQAGDFVAEGQTIASVGATGSLEGPLLYFELRNGGRAEDPLKWLGRM</sequence>
<dbReference type="Gene3D" id="2.70.70.10">
    <property type="entry name" value="Glucose Permease (Domain IIA)"/>
    <property type="match status" value="1"/>
</dbReference>
<evidence type="ECO:0000313" key="6">
    <source>
        <dbReference type="Proteomes" id="UP000179129"/>
    </source>
</evidence>
<gene>
    <name evidence="5" type="ORF">A3F83_01845</name>
</gene>
<reference evidence="5 6" key="1">
    <citation type="journal article" date="2016" name="Nat. Commun.">
        <title>Thousands of microbial genomes shed light on interconnected biogeochemical processes in an aquifer system.</title>
        <authorList>
            <person name="Anantharaman K."/>
            <person name="Brown C.T."/>
            <person name="Hug L.A."/>
            <person name="Sharon I."/>
            <person name="Castelle C.J."/>
            <person name="Probst A.J."/>
            <person name="Thomas B.C."/>
            <person name="Singh A."/>
            <person name="Wilkins M.J."/>
            <person name="Karaoz U."/>
            <person name="Brodie E.L."/>
            <person name="Williams K.H."/>
            <person name="Hubbard S.S."/>
            <person name="Banfield J.F."/>
        </authorList>
    </citation>
    <scope>NUCLEOTIDE SEQUENCE [LARGE SCALE GENOMIC DNA]</scope>
</reference>
<feature type="domain" description="M23ase beta-sheet core" evidence="3">
    <location>
        <begin position="309"/>
        <end position="402"/>
    </location>
</feature>
<feature type="coiled-coil region" evidence="2">
    <location>
        <begin position="198"/>
        <end position="267"/>
    </location>
</feature>
<dbReference type="STRING" id="1817867.A3F83_01845"/>
<evidence type="ECO:0000259" key="3">
    <source>
        <dbReference type="Pfam" id="PF01551"/>
    </source>
</evidence>
<feature type="domain" description="Peptidoglycan hydrolase PcsB coiled-coil" evidence="4">
    <location>
        <begin position="112"/>
        <end position="172"/>
    </location>
</feature>
<keyword evidence="2" id="KW-0175">Coiled coil</keyword>
<proteinExistence type="predicted"/>
<organism evidence="5 6">
    <name type="scientific">Candidatus Glassbacteria bacterium RIFCSPLOWO2_12_FULL_58_11</name>
    <dbReference type="NCBI Taxonomy" id="1817867"/>
    <lineage>
        <taxon>Bacteria</taxon>
        <taxon>Candidatus Glassiibacteriota</taxon>
    </lineage>
</organism>
<dbReference type="Pfam" id="PF01551">
    <property type="entry name" value="Peptidase_M23"/>
    <property type="match status" value="1"/>
</dbReference>
<dbReference type="InterPro" id="IPR011055">
    <property type="entry name" value="Dup_hybrid_motif"/>
</dbReference>
<dbReference type="GO" id="GO:0004222">
    <property type="term" value="F:metalloendopeptidase activity"/>
    <property type="evidence" value="ECO:0007669"/>
    <property type="project" value="TreeGrafter"/>
</dbReference>
<dbReference type="PANTHER" id="PTHR21666">
    <property type="entry name" value="PEPTIDASE-RELATED"/>
    <property type="match status" value="1"/>
</dbReference>
<dbReference type="EMBL" id="MFIX01000013">
    <property type="protein sequence ID" value="OGG06659.1"/>
    <property type="molecule type" value="Genomic_DNA"/>
</dbReference>
<dbReference type="InterPro" id="IPR050570">
    <property type="entry name" value="Cell_wall_metabolism_enzyme"/>
</dbReference>
<keyword evidence="1" id="KW-0732">Signal</keyword>
<dbReference type="Proteomes" id="UP000179129">
    <property type="component" value="Unassembled WGS sequence"/>
</dbReference>
<dbReference type="PANTHER" id="PTHR21666:SF289">
    <property type="entry name" value="L-ALA--D-GLU ENDOPEPTIDASE"/>
    <property type="match status" value="1"/>
</dbReference>
<evidence type="ECO:0000259" key="4">
    <source>
        <dbReference type="Pfam" id="PF24568"/>
    </source>
</evidence>
<dbReference type="InterPro" id="IPR016047">
    <property type="entry name" value="M23ase_b-sheet_dom"/>
</dbReference>
<dbReference type="Gene3D" id="6.10.250.3150">
    <property type="match status" value="1"/>
</dbReference>
<evidence type="ECO:0000256" key="1">
    <source>
        <dbReference type="ARBA" id="ARBA00022729"/>
    </source>
</evidence>